<dbReference type="EMBL" id="AMEP01000153">
    <property type="protein sequence ID" value="EKX96704.1"/>
    <property type="molecule type" value="Genomic_DNA"/>
</dbReference>
<evidence type="ECO:0000256" key="5">
    <source>
        <dbReference type="ARBA" id="ARBA00023237"/>
    </source>
</evidence>
<evidence type="ECO:0000256" key="3">
    <source>
        <dbReference type="ARBA" id="ARBA00022729"/>
    </source>
</evidence>
<dbReference type="HOGENOM" id="CLU_015553_0_0_10"/>
<dbReference type="GO" id="GO:0009279">
    <property type="term" value="C:cell outer membrane"/>
    <property type="evidence" value="ECO:0007669"/>
    <property type="project" value="UniProtKB-SubCell"/>
</dbReference>
<feature type="domain" description="SusD-like N-terminal" evidence="7">
    <location>
        <begin position="92"/>
        <end position="216"/>
    </location>
</feature>
<name>L1N0C7_9BACT</name>
<keyword evidence="9" id="KW-1185">Reference proteome</keyword>
<reference evidence="8 9" key="1">
    <citation type="submission" date="2012-05" db="EMBL/GenBank/DDBJ databases">
        <authorList>
            <person name="Weinstock G."/>
            <person name="Sodergren E."/>
            <person name="Lobos E.A."/>
            <person name="Fulton L."/>
            <person name="Fulton R."/>
            <person name="Courtney L."/>
            <person name="Fronick C."/>
            <person name="O'Laughlin M."/>
            <person name="Godfrey J."/>
            <person name="Wilson R.M."/>
            <person name="Miner T."/>
            <person name="Farmer C."/>
            <person name="Delehaunty K."/>
            <person name="Cordes M."/>
            <person name="Minx P."/>
            <person name="Tomlinson C."/>
            <person name="Chen J."/>
            <person name="Wollam A."/>
            <person name="Pepin K.H."/>
            <person name="Bhonagiri V."/>
            <person name="Zhang X."/>
            <person name="Suruliraj S."/>
            <person name="Warren W."/>
            <person name="Mitreva M."/>
            <person name="Mardis E.R."/>
            <person name="Wilson R.K."/>
        </authorList>
    </citation>
    <scope>NUCLEOTIDE SEQUENCE [LARGE SCALE GENOMIC DNA]</scope>
    <source>
        <strain evidence="8 9">F0055</strain>
    </source>
</reference>
<comment type="similarity">
    <text evidence="2">Belongs to the SusD family.</text>
</comment>
<evidence type="ECO:0000313" key="8">
    <source>
        <dbReference type="EMBL" id="EKX96704.1"/>
    </source>
</evidence>
<sequence>MKKFKFTAIISLLTLFSSCNDSFLDRYPSDSATHATYWKTEAQLRAALYPCYEAFTKDNLLNWMEACAETCEWGNTSQGIAKIAGGKASYTDGFPITTYWGTSYASIFTCNNFLDNYNKAQLPHTVKDVYAAEVKVIRAYCYFLLTTCWGDVPWIDHVITSNESYVNRTPRAEVIDHLMADLDWAASVLPAERYTGNNVGRIDRWGALAMKARIALQNERWQTAADAAKEIIDNGPYGLMPDYSLPYKAEGDTEHNAANNESMIFSLYVTNIRMHNVSNETCCPTDYIRLNAAKSLVDAYLCTDGKPAKAGLEYYHQTGIEVSPLYTFPEQHYADYFKDRDPRMYMTLYCPGDEWPGGDDGDEDHKTNPIFNLPRFSSLQGGKNGANSRTGFYFKKYNDPNIAGNVNQSHNNLNVIRFPEVLLIYAEAMLNLQGGTLTQDQIDYTINKLRDRVGMHRMILTELNDWHLNLTTELRRERRIEMTLDGMRYPDILRWKEGELRMGRAITGPSKVVCENDLGKNPYPDTGVDEFGDIIFEKSKAEGGARNFDPSKHYLWPVPYAERLKNPLLGQNPGWPQ</sequence>
<dbReference type="InterPro" id="IPR012944">
    <property type="entry name" value="SusD_RagB_dom"/>
</dbReference>
<organism evidence="8 9">
    <name type="scientific">Hoylesella saccharolytica F0055</name>
    <dbReference type="NCBI Taxonomy" id="1127699"/>
    <lineage>
        <taxon>Bacteria</taxon>
        <taxon>Pseudomonadati</taxon>
        <taxon>Bacteroidota</taxon>
        <taxon>Bacteroidia</taxon>
        <taxon>Bacteroidales</taxon>
        <taxon>Prevotellaceae</taxon>
        <taxon>Hoylesella</taxon>
    </lineage>
</organism>
<evidence type="ECO:0000313" key="9">
    <source>
        <dbReference type="Proteomes" id="UP000010433"/>
    </source>
</evidence>
<evidence type="ECO:0000259" key="6">
    <source>
        <dbReference type="Pfam" id="PF07980"/>
    </source>
</evidence>
<keyword evidence="5" id="KW-0998">Cell outer membrane</keyword>
<dbReference type="Pfam" id="PF14322">
    <property type="entry name" value="SusD-like_3"/>
    <property type="match status" value="1"/>
</dbReference>
<gene>
    <name evidence="8" type="ORF">HMPREF9151_02388</name>
</gene>
<dbReference type="Proteomes" id="UP000010433">
    <property type="component" value="Unassembled WGS sequence"/>
</dbReference>
<evidence type="ECO:0000259" key="7">
    <source>
        <dbReference type="Pfam" id="PF14322"/>
    </source>
</evidence>
<proteinExistence type="inferred from homology"/>
<dbReference type="SUPFAM" id="SSF48452">
    <property type="entry name" value="TPR-like"/>
    <property type="match status" value="1"/>
</dbReference>
<keyword evidence="4" id="KW-0472">Membrane</keyword>
<dbReference type="InterPro" id="IPR033985">
    <property type="entry name" value="SusD-like_N"/>
</dbReference>
<dbReference type="STRING" id="1127699.HMPREF9151_02388"/>
<dbReference type="InterPro" id="IPR011990">
    <property type="entry name" value="TPR-like_helical_dom_sf"/>
</dbReference>
<protein>
    <submittedName>
        <fullName evidence="8">SusD family protein</fullName>
    </submittedName>
</protein>
<dbReference type="Pfam" id="PF07980">
    <property type="entry name" value="SusD_RagB"/>
    <property type="match status" value="1"/>
</dbReference>
<evidence type="ECO:0000256" key="2">
    <source>
        <dbReference type="ARBA" id="ARBA00006275"/>
    </source>
</evidence>
<comment type="caution">
    <text evidence="8">The sequence shown here is derived from an EMBL/GenBank/DDBJ whole genome shotgun (WGS) entry which is preliminary data.</text>
</comment>
<evidence type="ECO:0000256" key="4">
    <source>
        <dbReference type="ARBA" id="ARBA00023136"/>
    </source>
</evidence>
<accession>L1N0C7</accession>
<keyword evidence="3" id="KW-0732">Signal</keyword>
<dbReference type="PATRIC" id="fig|1127699.3.peg.2190"/>
<feature type="domain" description="RagB/SusD" evidence="6">
    <location>
        <begin position="291"/>
        <end position="575"/>
    </location>
</feature>
<dbReference type="RefSeq" id="WP_009161248.1">
    <property type="nucleotide sequence ID" value="NZ_KB290963.1"/>
</dbReference>
<dbReference type="AlphaFoldDB" id="L1N0C7"/>
<dbReference type="PROSITE" id="PS51257">
    <property type="entry name" value="PROKAR_LIPOPROTEIN"/>
    <property type="match status" value="1"/>
</dbReference>
<evidence type="ECO:0000256" key="1">
    <source>
        <dbReference type="ARBA" id="ARBA00004442"/>
    </source>
</evidence>
<comment type="subcellular location">
    <subcellularLocation>
        <location evidence="1">Cell outer membrane</location>
    </subcellularLocation>
</comment>
<dbReference type="OrthoDB" id="1031584at2"/>
<dbReference type="Gene3D" id="1.25.40.390">
    <property type="match status" value="1"/>
</dbReference>